<gene>
    <name evidence="3" type="ORF">Q4Q40_09940</name>
</gene>
<keyword evidence="1" id="KW-0175">Coiled coil</keyword>
<accession>A0ABT8WMX7</accession>
<evidence type="ECO:0000256" key="1">
    <source>
        <dbReference type="SAM" id="Coils"/>
    </source>
</evidence>
<keyword evidence="2" id="KW-0732">Signal</keyword>
<feature type="coiled-coil region" evidence="1">
    <location>
        <begin position="200"/>
        <end position="237"/>
    </location>
</feature>
<protein>
    <submittedName>
        <fullName evidence="3">Tail fiber protein</fullName>
    </submittedName>
</protein>
<dbReference type="Proteomes" id="UP001176806">
    <property type="component" value="Unassembled WGS sequence"/>
</dbReference>
<name>A0ABT8WMX7_9FLAO</name>
<reference evidence="3" key="1">
    <citation type="submission" date="2023-07" db="EMBL/GenBank/DDBJ databases">
        <title>Two novel species in the genus Flavivirga.</title>
        <authorList>
            <person name="Kwon K."/>
        </authorList>
    </citation>
    <scope>NUCLEOTIDE SEQUENCE</scope>
    <source>
        <strain evidence="3">KACC 14158</strain>
    </source>
</reference>
<feature type="chain" id="PRO_5045055254" evidence="2">
    <location>
        <begin position="21"/>
        <end position="239"/>
    </location>
</feature>
<proteinExistence type="predicted"/>
<dbReference type="EMBL" id="JAUOEL010000003">
    <property type="protein sequence ID" value="MDO5974505.1"/>
    <property type="molecule type" value="Genomic_DNA"/>
</dbReference>
<dbReference type="RefSeq" id="WP_303301643.1">
    <property type="nucleotide sequence ID" value="NZ_BAABDA010000050.1"/>
</dbReference>
<evidence type="ECO:0000313" key="4">
    <source>
        <dbReference type="Proteomes" id="UP001176806"/>
    </source>
</evidence>
<sequence length="239" mass="26691">MKKSLFIICLCFSTSLYLSAQNTFPASGNVGIGTTTPKELLDINEGNINVLGYNSSRYLRFTEVNLQGAFINYDGTSNVLNIGVNHINSTDTNNDVNSISIVRSNGNVGIGTTTPDSKLTVKGNIHTNEVKVDLLGAIAPDYVFYKDYDLKTLQEVENYISEKGHLPNIPSAKDMEDTGIKLKEMNLKLLEKIEELTLYTINQEKRINTLENENKELKNQEKRIASLEEKIALLLNKKQ</sequence>
<evidence type="ECO:0000313" key="3">
    <source>
        <dbReference type="EMBL" id="MDO5974505.1"/>
    </source>
</evidence>
<organism evidence="3 4">
    <name type="scientific">Flavivirga jejuensis</name>
    <dbReference type="NCBI Taxonomy" id="870487"/>
    <lineage>
        <taxon>Bacteria</taxon>
        <taxon>Pseudomonadati</taxon>
        <taxon>Bacteroidota</taxon>
        <taxon>Flavobacteriia</taxon>
        <taxon>Flavobacteriales</taxon>
        <taxon>Flavobacteriaceae</taxon>
        <taxon>Flavivirga</taxon>
    </lineage>
</organism>
<comment type="caution">
    <text evidence="3">The sequence shown here is derived from an EMBL/GenBank/DDBJ whole genome shotgun (WGS) entry which is preliminary data.</text>
</comment>
<keyword evidence="4" id="KW-1185">Reference proteome</keyword>
<feature type="signal peptide" evidence="2">
    <location>
        <begin position="1"/>
        <end position="20"/>
    </location>
</feature>
<evidence type="ECO:0000256" key="2">
    <source>
        <dbReference type="SAM" id="SignalP"/>
    </source>
</evidence>